<feature type="non-terminal residue" evidence="3">
    <location>
        <position position="155"/>
    </location>
</feature>
<dbReference type="OrthoDB" id="3237269at2759"/>
<keyword evidence="4" id="KW-1185">Reference proteome</keyword>
<dbReference type="STRING" id="137246.A0A401TVW4"/>
<dbReference type="AlphaFoldDB" id="A0A401TVW4"/>
<gene>
    <name evidence="3" type="ORF">chiPu_0030842</name>
</gene>
<accession>A0A401TVW4</accession>
<dbReference type="SUPFAM" id="SSF51011">
    <property type="entry name" value="Glycosyl hydrolase domain"/>
    <property type="match status" value="1"/>
</dbReference>
<comment type="caution">
    <text evidence="3">The sequence shown here is derived from an EMBL/GenBank/DDBJ whole genome shotgun (WGS) entry which is preliminary data.</text>
</comment>
<evidence type="ECO:0000313" key="3">
    <source>
        <dbReference type="EMBL" id="GCC46760.1"/>
    </source>
</evidence>
<evidence type="ECO:0000259" key="2">
    <source>
        <dbReference type="Pfam" id="PF21365"/>
    </source>
</evidence>
<dbReference type="InterPro" id="IPR048395">
    <property type="entry name" value="Glyco_hydro_31_C"/>
</dbReference>
<feature type="region of interest" description="Disordered" evidence="1">
    <location>
        <begin position="64"/>
        <end position="155"/>
    </location>
</feature>
<evidence type="ECO:0000256" key="1">
    <source>
        <dbReference type="SAM" id="MobiDB-lite"/>
    </source>
</evidence>
<sequence>MPPPSPVSLGDALLVRPVVEPDVRGVQVYLPGKGQFWYNVHSHQRHTGPQNLYEAVTISTVSEGGRPARYRGLGQGEGEGDWPITEALGVGERPVTEAWGRERERETGPLLRPGGGRPARYRGLGEGKGEGDPPVTKAWGRERETRPLPRPGAGR</sequence>
<organism evidence="3 4">
    <name type="scientific">Chiloscyllium punctatum</name>
    <name type="common">Brownbanded bambooshark</name>
    <name type="synonym">Hemiscyllium punctatum</name>
    <dbReference type="NCBI Taxonomy" id="137246"/>
    <lineage>
        <taxon>Eukaryota</taxon>
        <taxon>Metazoa</taxon>
        <taxon>Chordata</taxon>
        <taxon>Craniata</taxon>
        <taxon>Vertebrata</taxon>
        <taxon>Chondrichthyes</taxon>
        <taxon>Elasmobranchii</taxon>
        <taxon>Galeomorphii</taxon>
        <taxon>Galeoidea</taxon>
        <taxon>Orectolobiformes</taxon>
        <taxon>Hemiscylliidae</taxon>
        <taxon>Chiloscyllium</taxon>
    </lineage>
</organism>
<reference evidence="3 4" key="1">
    <citation type="journal article" date="2018" name="Nat. Ecol. Evol.">
        <title>Shark genomes provide insights into elasmobranch evolution and the origin of vertebrates.</title>
        <authorList>
            <person name="Hara Y"/>
            <person name="Yamaguchi K"/>
            <person name="Onimaru K"/>
            <person name="Kadota M"/>
            <person name="Koyanagi M"/>
            <person name="Keeley SD"/>
            <person name="Tatsumi K"/>
            <person name="Tanaka K"/>
            <person name="Motone F"/>
            <person name="Kageyama Y"/>
            <person name="Nozu R"/>
            <person name="Adachi N"/>
            <person name="Nishimura O"/>
            <person name="Nakagawa R"/>
            <person name="Tanegashima C"/>
            <person name="Kiyatake I"/>
            <person name="Matsumoto R"/>
            <person name="Murakumo K"/>
            <person name="Nishida K"/>
            <person name="Terakita A"/>
            <person name="Kuratani S"/>
            <person name="Sato K"/>
            <person name="Hyodo S Kuraku.S."/>
        </authorList>
    </citation>
    <scope>NUCLEOTIDE SEQUENCE [LARGE SCALE GENOMIC DNA]</scope>
</reference>
<protein>
    <recommendedName>
        <fullName evidence="2">Glycosyl hydrolase family 31 C-terminal domain-containing protein</fullName>
    </recommendedName>
</protein>
<dbReference type="InterPro" id="IPR013780">
    <property type="entry name" value="Glyco_hydro_b"/>
</dbReference>
<name>A0A401TVW4_CHIPU</name>
<dbReference type="Pfam" id="PF21365">
    <property type="entry name" value="Glyco_hydro_31_3rd"/>
    <property type="match status" value="1"/>
</dbReference>
<dbReference type="Proteomes" id="UP000287033">
    <property type="component" value="Unassembled WGS sequence"/>
</dbReference>
<evidence type="ECO:0000313" key="4">
    <source>
        <dbReference type="Proteomes" id="UP000287033"/>
    </source>
</evidence>
<feature type="domain" description="Glycosyl hydrolase family 31 C-terminal" evidence="2">
    <location>
        <begin position="9"/>
        <end position="52"/>
    </location>
</feature>
<proteinExistence type="predicted"/>
<dbReference type="Gene3D" id="2.60.40.1180">
    <property type="entry name" value="Golgi alpha-mannosidase II"/>
    <property type="match status" value="1"/>
</dbReference>
<dbReference type="EMBL" id="BEZZ01194381">
    <property type="protein sequence ID" value="GCC46760.1"/>
    <property type="molecule type" value="Genomic_DNA"/>
</dbReference>